<comment type="caution">
    <text evidence="1">The sequence shown here is derived from an EMBL/GenBank/DDBJ whole genome shotgun (WGS) entry which is preliminary data.</text>
</comment>
<dbReference type="RefSeq" id="WP_138695329.1">
    <property type="nucleotide sequence ID" value="NZ_JBHSAZ010000113.1"/>
</dbReference>
<gene>
    <name evidence="1" type="ORF">ETD85_41555</name>
</gene>
<dbReference type="EMBL" id="VCKX01000189">
    <property type="protein sequence ID" value="TMR26711.1"/>
    <property type="molecule type" value="Genomic_DNA"/>
</dbReference>
<protein>
    <submittedName>
        <fullName evidence="1">Uncharacterized protein</fullName>
    </submittedName>
</protein>
<evidence type="ECO:0000313" key="2">
    <source>
        <dbReference type="Proteomes" id="UP000306628"/>
    </source>
</evidence>
<reference evidence="1 2" key="1">
    <citation type="submission" date="2019-05" db="EMBL/GenBank/DDBJ databases">
        <title>Draft genome sequence of Nonomuraea zeae DSM 100528.</title>
        <authorList>
            <person name="Saricaoglu S."/>
            <person name="Isik K."/>
        </authorList>
    </citation>
    <scope>NUCLEOTIDE SEQUENCE [LARGE SCALE GENOMIC DNA]</scope>
    <source>
        <strain evidence="1 2">DSM 100528</strain>
    </source>
</reference>
<organism evidence="1 2">
    <name type="scientific">Nonomuraea zeae</name>
    <dbReference type="NCBI Taxonomy" id="1642303"/>
    <lineage>
        <taxon>Bacteria</taxon>
        <taxon>Bacillati</taxon>
        <taxon>Actinomycetota</taxon>
        <taxon>Actinomycetes</taxon>
        <taxon>Streptosporangiales</taxon>
        <taxon>Streptosporangiaceae</taxon>
        <taxon>Nonomuraea</taxon>
    </lineage>
</organism>
<sequence>MRIALLPLDERPVNTRLPAAVATVVGTRENTFDPTAARRLLLHRLTEDYGYQAIVRAAGPDAVAARERLGRILHGFAPGWTIDGVRFPWNRSFEIDFTVEPG</sequence>
<dbReference type="Proteomes" id="UP000306628">
    <property type="component" value="Unassembled WGS sequence"/>
</dbReference>
<keyword evidence="2" id="KW-1185">Reference proteome</keyword>
<dbReference type="AlphaFoldDB" id="A0A5S4G2T7"/>
<evidence type="ECO:0000313" key="1">
    <source>
        <dbReference type="EMBL" id="TMR26711.1"/>
    </source>
</evidence>
<accession>A0A5S4G2T7</accession>
<name>A0A5S4G2T7_9ACTN</name>
<dbReference type="OrthoDB" id="9789552at2"/>
<proteinExistence type="predicted"/>